<name>A0ABR1GJL0_9HYPO</name>
<evidence type="ECO:0000256" key="3">
    <source>
        <dbReference type="ARBA" id="ARBA00023002"/>
    </source>
</evidence>
<organism evidence="5 6">
    <name type="scientific">Neonectria punicea</name>
    <dbReference type="NCBI Taxonomy" id="979145"/>
    <lineage>
        <taxon>Eukaryota</taxon>
        <taxon>Fungi</taxon>
        <taxon>Dikarya</taxon>
        <taxon>Ascomycota</taxon>
        <taxon>Pezizomycotina</taxon>
        <taxon>Sordariomycetes</taxon>
        <taxon>Hypocreomycetidae</taxon>
        <taxon>Hypocreales</taxon>
        <taxon>Nectriaceae</taxon>
        <taxon>Neonectria</taxon>
    </lineage>
</organism>
<reference evidence="5 6" key="1">
    <citation type="journal article" date="2025" name="Microbiol. Resour. Announc.">
        <title>Draft genome sequences for Neonectria magnoliae and Neonectria punicea, canker pathogens of Liriodendron tulipifera and Acer saccharum in West Virginia.</title>
        <authorList>
            <person name="Petronek H.M."/>
            <person name="Kasson M.T."/>
            <person name="Metheny A.M."/>
            <person name="Stauder C.M."/>
            <person name="Lovett B."/>
            <person name="Lynch S.C."/>
            <person name="Garnas J.R."/>
            <person name="Kasson L.R."/>
            <person name="Stajich J.E."/>
        </authorList>
    </citation>
    <scope>NUCLEOTIDE SEQUENCE [LARGE SCALE GENOMIC DNA]</scope>
    <source>
        <strain evidence="5 6">NRRL 64653</strain>
    </source>
</reference>
<dbReference type="InterPro" id="IPR036188">
    <property type="entry name" value="FAD/NAD-bd_sf"/>
</dbReference>
<dbReference type="InterPro" id="IPR002938">
    <property type="entry name" value="FAD-bd"/>
</dbReference>
<dbReference type="Gene3D" id="3.50.50.60">
    <property type="entry name" value="FAD/NAD(P)-binding domain"/>
    <property type="match status" value="1"/>
</dbReference>
<dbReference type="Proteomes" id="UP001498476">
    <property type="component" value="Unassembled WGS sequence"/>
</dbReference>
<dbReference type="Pfam" id="PF01494">
    <property type="entry name" value="FAD_binding_3"/>
    <property type="match status" value="1"/>
</dbReference>
<dbReference type="SUPFAM" id="SSF51905">
    <property type="entry name" value="FAD/NAD(P)-binding domain"/>
    <property type="match status" value="1"/>
</dbReference>
<comment type="caution">
    <text evidence="5">The sequence shown here is derived from an EMBL/GenBank/DDBJ whole genome shotgun (WGS) entry which is preliminary data.</text>
</comment>
<dbReference type="PRINTS" id="PR00420">
    <property type="entry name" value="RNGMNOXGNASE"/>
</dbReference>
<evidence type="ECO:0000313" key="5">
    <source>
        <dbReference type="EMBL" id="KAK7398429.1"/>
    </source>
</evidence>
<protein>
    <recommendedName>
        <fullName evidence="4">FAD-binding domain-containing protein</fullName>
    </recommendedName>
</protein>
<keyword evidence="1" id="KW-0285">Flavoprotein</keyword>
<dbReference type="EMBL" id="JAZAVJ010000337">
    <property type="protein sequence ID" value="KAK7398429.1"/>
    <property type="molecule type" value="Genomic_DNA"/>
</dbReference>
<keyword evidence="6" id="KW-1185">Reference proteome</keyword>
<accession>A0ABR1GJL0</accession>
<dbReference type="PANTHER" id="PTHR46865:SF2">
    <property type="entry name" value="MONOOXYGENASE"/>
    <property type="match status" value="1"/>
</dbReference>
<keyword evidence="2" id="KW-0274">FAD</keyword>
<evidence type="ECO:0000259" key="4">
    <source>
        <dbReference type="Pfam" id="PF01494"/>
    </source>
</evidence>
<evidence type="ECO:0000256" key="2">
    <source>
        <dbReference type="ARBA" id="ARBA00022827"/>
    </source>
</evidence>
<dbReference type="PANTHER" id="PTHR46865">
    <property type="entry name" value="OXIDOREDUCTASE-RELATED"/>
    <property type="match status" value="1"/>
</dbReference>
<evidence type="ECO:0000313" key="6">
    <source>
        <dbReference type="Proteomes" id="UP001498476"/>
    </source>
</evidence>
<feature type="domain" description="FAD-binding" evidence="4">
    <location>
        <begin position="5"/>
        <end position="353"/>
    </location>
</feature>
<gene>
    <name evidence="5" type="ORF">QQX98_012180</name>
</gene>
<dbReference type="Gene3D" id="3.30.9.10">
    <property type="entry name" value="D-Amino Acid Oxidase, subunit A, domain 2"/>
    <property type="match status" value="1"/>
</dbReference>
<proteinExistence type="predicted"/>
<keyword evidence="3" id="KW-0560">Oxidoreductase</keyword>
<sequence>MAQKRVLIVGGGIAGPVLAYWLGKNNYTVVVVERLQHHRQAGQVIDIEGPSKEIVSRMGILGKIETGSTKEAGVTFVDEMGCALGTFPAGQSAGASKQIEIMRPVLGTILFDAANALANVEFRFGSTVVGVEQSAASAKVVIQHSTSRETVEEEYDLVVACDGLRSRTRDLILPDSNPQSCIKSLNVFVAFFSIPAEPQDGPCSRLYTMVGRRSALIKPMTKEESSAYFIYAKYDQELHDARESRDIEKQKEVLARRYRGCGWETDRIAQGMLETDNFYFEEISQVKLQNWSHGRCVLLGDTAWCPSPLTGQGTNVAILGAYVLASKIVDHRDNVERALEEYEQDMRPFVNKIQAIPLGGYAPLIGNPDSSWGVWLLRSAVSWISWLGLYKYFPDTESRYDALPDLL</sequence>
<dbReference type="InterPro" id="IPR051704">
    <property type="entry name" value="FAD_aromatic-hydroxylase"/>
</dbReference>
<evidence type="ECO:0000256" key="1">
    <source>
        <dbReference type="ARBA" id="ARBA00022630"/>
    </source>
</evidence>